<dbReference type="Proteomes" id="UP000298133">
    <property type="component" value="Unassembled WGS sequence"/>
</dbReference>
<feature type="domain" description="Tyr recombinase" evidence="2">
    <location>
        <begin position="269"/>
        <end position="445"/>
    </location>
</feature>
<dbReference type="GO" id="GO:0003677">
    <property type="term" value="F:DNA binding"/>
    <property type="evidence" value="ECO:0007669"/>
    <property type="project" value="InterPro"/>
</dbReference>
<dbReference type="InterPro" id="IPR002104">
    <property type="entry name" value="Integrase_catalytic"/>
</dbReference>
<protein>
    <recommendedName>
        <fullName evidence="2">Tyr recombinase domain-containing protein</fullName>
    </recommendedName>
</protein>
<organism evidence="3 4">
    <name type="scientific">Gammaproteobacteria bacterium LSUCC0057</name>
    <dbReference type="NCBI Taxonomy" id="2559237"/>
    <lineage>
        <taxon>Bacteria</taxon>
        <taxon>Pseudomonadati</taxon>
        <taxon>Pseudomonadota</taxon>
        <taxon>Gammaproteobacteria</taxon>
        <taxon>Cellvibrionales</taxon>
        <taxon>Porticoccaceae</taxon>
        <taxon>SAR92 clade</taxon>
    </lineage>
</organism>
<accession>A0A4Y8UHA1</accession>
<proteinExistence type="predicted"/>
<reference evidence="3 4" key="1">
    <citation type="submission" date="2019-03" db="EMBL/GenBank/DDBJ databases">
        <title>Draft genome of Gammaproteobacteria bacterium LSUCC0057, a member of the SAR92 clade.</title>
        <authorList>
            <person name="Lanclos V.C."/>
            <person name="Doiron C."/>
            <person name="Henson M.W."/>
            <person name="Thrash J.C."/>
        </authorList>
    </citation>
    <scope>NUCLEOTIDE SEQUENCE [LARGE SCALE GENOMIC DNA]</scope>
    <source>
        <strain evidence="3 4">LSUCC0057</strain>
    </source>
</reference>
<evidence type="ECO:0000256" key="1">
    <source>
        <dbReference type="ARBA" id="ARBA00023172"/>
    </source>
</evidence>
<dbReference type="EMBL" id="SPIA01000003">
    <property type="protein sequence ID" value="TFH67531.1"/>
    <property type="molecule type" value="Genomic_DNA"/>
</dbReference>
<dbReference type="AlphaFoldDB" id="A0A4Y8UHA1"/>
<evidence type="ECO:0000313" key="3">
    <source>
        <dbReference type="EMBL" id="TFH67531.1"/>
    </source>
</evidence>
<evidence type="ECO:0000313" key="4">
    <source>
        <dbReference type="Proteomes" id="UP000298133"/>
    </source>
</evidence>
<dbReference type="GO" id="GO:0015074">
    <property type="term" value="P:DNA integration"/>
    <property type="evidence" value="ECO:0007669"/>
    <property type="project" value="InterPro"/>
</dbReference>
<name>A0A4Y8UHA1_9GAMM</name>
<dbReference type="PROSITE" id="PS51898">
    <property type="entry name" value="TYR_RECOMBINASE"/>
    <property type="match status" value="1"/>
</dbReference>
<gene>
    <name evidence="3" type="ORF">E3W66_08600</name>
</gene>
<dbReference type="InterPro" id="IPR011010">
    <property type="entry name" value="DNA_brk_join_enz"/>
</dbReference>
<dbReference type="Gene3D" id="1.10.443.10">
    <property type="entry name" value="Intergrase catalytic core"/>
    <property type="match status" value="1"/>
</dbReference>
<comment type="caution">
    <text evidence="3">The sequence shown here is derived from an EMBL/GenBank/DDBJ whole genome shotgun (WGS) entry which is preliminary data.</text>
</comment>
<dbReference type="SUPFAM" id="SSF56349">
    <property type="entry name" value="DNA breaking-rejoining enzymes"/>
    <property type="match status" value="1"/>
</dbReference>
<keyword evidence="1" id="KW-0233">DNA recombination</keyword>
<sequence length="458" mass="51854">MAYLLSMKYLTYVKGLPYYQRRYPTRLKGHPSLTSAQFKRPLHVPADNPSAIAQAVEAMTKVYEDYISLLETANMSVLTEIELERKARSLLKAKGWQDGLISVDDIYLKEQATEYLLASGVFDALYEYSKHPQDQPKSTTVKIQERAWKRLQKPPSQAATEHKLFSEVFKDFWELRAMSDQVKEHRRDQEIWKKFLSYNAGDALVTEETVRQYLQQFKNKRVQDGVKSSTITKNLSVILAPLNAYNETLAHPIDIRRPKVRPNKGEQLDQKPPLYHSEQIALMQMLEGQDDWKTLYVLIALHTGSHPSEAVQLTSDSFNLNATIPTVTISGDGSKRKNENRNRSVPLVYQVDRIKGLIEAGALTVMTRKDKDNVGVQIKALLKQVNPNASAYSLRHTLRHNADAANVSSIIQMALGGWSAKELGLSSHMAGYGELGKDVIERLKPRQDALISMLAHLP</sequence>
<dbReference type="GO" id="GO:0006310">
    <property type="term" value="P:DNA recombination"/>
    <property type="evidence" value="ECO:0007669"/>
    <property type="project" value="UniProtKB-KW"/>
</dbReference>
<dbReference type="OrthoDB" id="5733979at2"/>
<dbReference type="InterPro" id="IPR013762">
    <property type="entry name" value="Integrase-like_cat_sf"/>
</dbReference>
<evidence type="ECO:0000259" key="2">
    <source>
        <dbReference type="PROSITE" id="PS51898"/>
    </source>
</evidence>
<keyword evidence="4" id="KW-1185">Reference proteome</keyword>